<protein>
    <submittedName>
        <fullName evidence="7">Thioredoxin</fullName>
    </submittedName>
</protein>
<sequence length="631" mass="71156">MRNLLFLIAAALGALLPSCTPANRVVENPLIATANTQTLDIVKVELSDTATVLHMNAYYRPKNWIVISSDSYLQIPARRFMLTGAEGITPDSLFWMPDSGRASFMLRFPPLPRGTKSFDFIESDCDDCFKLYGVDLTGKTEYPEFPEGLPRELRKAPKDGPVPDPIFAVGETRVNIHLLGFREGMYKDMTLYINSMLTGHERKDAPIDPETGVATFKFGQYGPSLIYGNPAGPGSMHLNFWTAPGETADIYVDLTEKGKSIVQRRGKERKASHDRKLYATGTYADLNMLYDMRAEKQIGFDFYTGKFADYRMTADEYAQMIVSKYKMLTDSVARSGMSEMMKELNLLSLKQEALCVMVTCSSLLEHNYRSVNNLWDRNAKIDYKFATLEPKHYAAVCGLFDINDPKLLMGEFEPDYRTAISYSAFDWADIIHAENGLVVDLRKAVPMAAKAANCELTEADLASLRSLKNPFYAEACEAIQARVRRELAALEGKVKIEETPDVAPDKLFDAIVAPYKGKVVLVDFWNTWCGPCQAAIKANEPLKTGELKSDDIVWIYLANETSPLVTYKTQIGKIAGKHYRLNEEQWKYLCEKFKVDGIPSYVLVDRDGNSKLRNDLRNHDKLKKTLKKMIE</sequence>
<dbReference type="EMBL" id="VVXK01000007">
    <property type="protein sequence ID" value="KAA2370576.1"/>
    <property type="molecule type" value="Genomic_DNA"/>
</dbReference>
<dbReference type="SUPFAM" id="SSF52833">
    <property type="entry name" value="Thioredoxin-like"/>
    <property type="match status" value="1"/>
</dbReference>
<feature type="chain" id="PRO_5023012415" evidence="5">
    <location>
        <begin position="23"/>
        <end position="631"/>
    </location>
</feature>
<dbReference type="PROSITE" id="PS51352">
    <property type="entry name" value="THIOREDOXIN_2"/>
    <property type="match status" value="1"/>
</dbReference>
<organism evidence="7 8">
    <name type="scientific">Alistipes shahii</name>
    <dbReference type="NCBI Taxonomy" id="328814"/>
    <lineage>
        <taxon>Bacteria</taxon>
        <taxon>Pseudomonadati</taxon>
        <taxon>Bacteroidota</taxon>
        <taxon>Bacteroidia</taxon>
        <taxon>Bacteroidales</taxon>
        <taxon>Rikenellaceae</taxon>
        <taxon>Alistipes</taxon>
    </lineage>
</organism>
<dbReference type="InterPro" id="IPR036249">
    <property type="entry name" value="Thioredoxin-like_sf"/>
</dbReference>
<evidence type="ECO:0000256" key="4">
    <source>
        <dbReference type="ARBA" id="ARBA00023284"/>
    </source>
</evidence>
<keyword evidence="4" id="KW-0676">Redox-active center</keyword>
<comment type="subcellular location">
    <subcellularLocation>
        <location evidence="1">Cell envelope</location>
    </subcellularLocation>
</comment>
<dbReference type="GO" id="GO:0017004">
    <property type="term" value="P:cytochrome complex assembly"/>
    <property type="evidence" value="ECO:0007669"/>
    <property type="project" value="UniProtKB-KW"/>
</dbReference>
<evidence type="ECO:0000256" key="1">
    <source>
        <dbReference type="ARBA" id="ARBA00004196"/>
    </source>
</evidence>
<dbReference type="RefSeq" id="WP_149887230.1">
    <property type="nucleotide sequence ID" value="NZ_CAUGOX010000002.1"/>
</dbReference>
<dbReference type="Gene3D" id="3.40.30.10">
    <property type="entry name" value="Glutaredoxin"/>
    <property type="match status" value="1"/>
</dbReference>
<name>A0A5B3GBA7_9BACT</name>
<evidence type="ECO:0000256" key="3">
    <source>
        <dbReference type="ARBA" id="ARBA00023157"/>
    </source>
</evidence>
<reference evidence="7 8" key="1">
    <citation type="journal article" date="2019" name="Nat. Med.">
        <title>A library of human gut bacterial isolates paired with longitudinal multiomics data enables mechanistic microbiome research.</title>
        <authorList>
            <person name="Poyet M."/>
            <person name="Groussin M."/>
            <person name="Gibbons S.M."/>
            <person name="Avila-Pacheco J."/>
            <person name="Jiang X."/>
            <person name="Kearney S.M."/>
            <person name="Perrotta A.R."/>
            <person name="Berdy B."/>
            <person name="Zhao S."/>
            <person name="Lieberman T.D."/>
            <person name="Swanson P.K."/>
            <person name="Smith M."/>
            <person name="Roesemann S."/>
            <person name="Alexander J.E."/>
            <person name="Rich S.A."/>
            <person name="Livny J."/>
            <person name="Vlamakis H."/>
            <person name="Clish C."/>
            <person name="Bullock K."/>
            <person name="Deik A."/>
            <person name="Scott J."/>
            <person name="Pierce K.A."/>
            <person name="Xavier R.J."/>
            <person name="Alm E.J."/>
        </authorList>
    </citation>
    <scope>NUCLEOTIDE SEQUENCE [LARGE SCALE GENOMIC DNA]</scope>
    <source>
        <strain evidence="7 8">BIOML-A2</strain>
    </source>
</reference>
<evidence type="ECO:0000313" key="7">
    <source>
        <dbReference type="EMBL" id="KAA2370576.1"/>
    </source>
</evidence>
<dbReference type="Pfam" id="PF13905">
    <property type="entry name" value="Thioredoxin_8"/>
    <property type="match status" value="1"/>
</dbReference>
<dbReference type="InterPro" id="IPR013766">
    <property type="entry name" value="Thioredoxin_domain"/>
</dbReference>
<dbReference type="InterPro" id="IPR012336">
    <property type="entry name" value="Thioredoxin-like_fold"/>
</dbReference>
<gene>
    <name evidence="7" type="ORF">F2Y13_06310</name>
</gene>
<keyword evidence="5" id="KW-0732">Signal</keyword>
<dbReference type="Proteomes" id="UP000323567">
    <property type="component" value="Unassembled WGS sequence"/>
</dbReference>
<dbReference type="InterPro" id="IPR050553">
    <property type="entry name" value="Thioredoxin_ResA/DsbE_sf"/>
</dbReference>
<dbReference type="PANTHER" id="PTHR42852">
    <property type="entry name" value="THIOL:DISULFIDE INTERCHANGE PROTEIN DSBE"/>
    <property type="match status" value="1"/>
</dbReference>
<comment type="caution">
    <text evidence="7">The sequence shown here is derived from an EMBL/GenBank/DDBJ whole genome shotgun (WGS) entry which is preliminary data.</text>
</comment>
<dbReference type="GO" id="GO:0030313">
    <property type="term" value="C:cell envelope"/>
    <property type="evidence" value="ECO:0007669"/>
    <property type="project" value="UniProtKB-SubCell"/>
</dbReference>
<evidence type="ECO:0000256" key="2">
    <source>
        <dbReference type="ARBA" id="ARBA00022748"/>
    </source>
</evidence>
<evidence type="ECO:0000259" key="6">
    <source>
        <dbReference type="PROSITE" id="PS51352"/>
    </source>
</evidence>
<evidence type="ECO:0000256" key="5">
    <source>
        <dbReference type="SAM" id="SignalP"/>
    </source>
</evidence>
<keyword evidence="3" id="KW-1015">Disulfide bond</keyword>
<proteinExistence type="predicted"/>
<accession>A0A5B3GBA7</accession>
<feature type="domain" description="Thioredoxin" evidence="6">
    <location>
        <begin position="476"/>
        <end position="631"/>
    </location>
</feature>
<keyword evidence="2" id="KW-0201">Cytochrome c-type biogenesis</keyword>
<dbReference type="PANTHER" id="PTHR42852:SF6">
    <property type="entry name" value="THIOL:DISULFIDE INTERCHANGE PROTEIN DSBE"/>
    <property type="match status" value="1"/>
</dbReference>
<evidence type="ECO:0000313" key="8">
    <source>
        <dbReference type="Proteomes" id="UP000323567"/>
    </source>
</evidence>
<dbReference type="AlphaFoldDB" id="A0A5B3GBA7"/>
<feature type="signal peptide" evidence="5">
    <location>
        <begin position="1"/>
        <end position="22"/>
    </location>
</feature>